<keyword evidence="3" id="KW-0328">Glycosyltransferase</keyword>
<dbReference type="PANTHER" id="PTHR48044">
    <property type="entry name" value="GLYCOSYLTRANSFERASE"/>
    <property type="match status" value="1"/>
</dbReference>
<dbReference type="AlphaFoldDB" id="A0A6I9R6P0"/>
<dbReference type="InParanoid" id="A0A6I9R6P0"/>
<dbReference type="FunFam" id="3.40.50.2000:FF:000060">
    <property type="entry name" value="Glycosyltransferase"/>
    <property type="match status" value="1"/>
</dbReference>
<dbReference type="Pfam" id="PF00201">
    <property type="entry name" value="UDPGT"/>
    <property type="match status" value="1"/>
</dbReference>
<dbReference type="EC" id="2.4.1.-" evidence="4"/>
<evidence type="ECO:0000256" key="4">
    <source>
        <dbReference type="RuleBase" id="RU362057"/>
    </source>
</evidence>
<dbReference type="InterPro" id="IPR058980">
    <property type="entry name" value="Glyco_transf_N"/>
</dbReference>
<gene>
    <name evidence="7" type="primary">LOC105042888</name>
</gene>
<dbReference type="GO" id="GO:1901137">
    <property type="term" value="P:carbohydrate derivative biosynthetic process"/>
    <property type="evidence" value="ECO:0007669"/>
    <property type="project" value="UniProtKB-ARBA"/>
</dbReference>
<dbReference type="Gene3D" id="3.40.50.2000">
    <property type="entry name" value="Glycogen Phosphorylase B"/>
    <property type="match status" value="2"/>
</dbReference>
<reference evidence="7" key="1">
    <citation type="submission" date="2025-08" db="UniProtKB">
        <authorList>
            <consortium name="RefSeq"/>
        </authorList>
    </citation>
    <scope>IDENTIFICATION</scope>
</reference>
<dbReference type="CDD" id="cd03784">
    <property type="entry name" value="GT1_Gtf-like"/>
    <property type="match status" value="1"/>
</dbReference>
<evidence type="ECO:0000256" key="1">
    <source>
        <dbReference type="ARBA" id="ARBA00009995"/>
    </source>
</evidence>
<keyword evidence="6" id="KW-1185">Reference proteome</keyword>
<evidence type="ECO:0000313" key="7">
    <source>
        <dbReference type="RefSeq" id="XP_010918553.1"/>
    </source>
</evidence>
<keyword evidence="2 3" id="KW-0808">Transferase</keyword>
<dbReference type="SUPFAM" id="SSF53756">
    <property type="entry name" value="UDP-Glycosyltransferase/glycogen phosphorylase"/>
    <property type="match status" value="1"/>
</dbReference>
<feature type="domain" description="Glycosyltransferase N-terminal" evidence="5">
    <location>
        <begin position="15"/>
        <end position="242"/>
    </location>
</feature>
<evidence type="ECO:0000313" key="6">
    <source>
        <dbReference type="Proteomes" id="UP000504607"/>
    </source>
</evidence>
<dbReference type="GO" id="GO:0008194">
    <property type="term" value="F:UDP-glycosyltransferase activity"/>
    <property type="evidence" value="ECO:0007669"/>
    <property type="project" value="InterPro"/>
</dbReference>
<evidence type="ECO:0000259" key="5">
    <source>
        <dbReference type="Pfam" id="PF26168"/>
    </source>
</evidence>
<evidence type="ECO:0000256" key="3">
    <source>
        <dbReference type="RuleBase" id="RU003718"/>
    </source>
</evidence>
<dbReference type="KEGG" id="egu:105042888"/>
<organism evidence="6 7">
    <name type="scientific">Elaeis guineensis var. tenera</name>
    <name type="common">Oil palm</name>
    <dbReference type="NCBI Taxonomy" id="51953"/>
    <lineage>
        <taxon>Eukaryota</taxon>
        <taxon>Viridiplantae</taxon>
        <taxon>Streptophyta</taxon>
        <taxon>Embryophyta</taxon>
        <taxon>Tracheophyta</taxon>
        <taxon>Spermatophyta</taxon>
        <taxon>Magnoliopsida</taxon>
        <taxon>Liliopsida</taxon>
        <taxon>Arecaceae</taxon>
        <taxon>Arecoideae</taxon>
        <taxon>Cocoseae</taxon>
        <taxon>Elaeidinae</taxon>
        <taxon>Elaeis</taxon>
    </lineage>
</organism>
<dbReference type="InterPro" id="IPR002213">
    <property type="entry name" value="UDP_glucos_trans"/>
</dbReference>
<protein>
    <recommendedName>
        <fullName evidence="4">Glycosyltransferase</fullName>
        <ecNumber evidence="4">2.4.1.-</ecNumber>
    </recommendedName>
</protein>
<dbReference type="PROSITE" id="PS00375">
    <property type="entry name" value="UDPGT"/>
    <property type="match status" value="1"/>
</dbReference>
<dbReference type="Pfam" id="PF26168">
    <property type="entry name" value="Glyco_transf_N"/>
    <property type="match status" value="1"/>
</dbReference>
<dbReference type="GeneID" id="105042888"/>
<dbReference type="FunCoup" id="A0A6I9R6P0">
    <property type="interactions" value="13"/>
</dbReference>
<dbReference type="Proteomes" id="UP000504607">
    <property type="component" value="Chromosome 4"/>
</dbReference>
<dbReference type="InterPro" id="IPR035595">
    <property type="entry name" value="UDP_glycos_trans_CS"/>
</dbReference>
<comment type="similarity">
    <text evidence="1 3">Belongs to the UDP-glycosyltransferase family.</text>
</comment>
<accession>A0A6I9R6P0</accession>
<sequence length="464" mass="50565">MVPLGEPEEAQRHGVAVGVLPFPAQGHLNQLLHLSLHLSSHGLSVHYATSPSHILQAKSRLQGWHPNSLQSVHFHDLPLPPVSTPPPKPGALSSHLQPLREALLSSLRPPLASLLRSLSAGSRRLVVIYDSLVSLAAQEAMAFPNAEVYRFGTTSASFLLSFISASSQVKPSKDAILASFEGCFTPALVDFVITNHRLRASVAEAGILINTCRPVEGESIDRLARQPSFQGKSLFAIGPLNPTILSRQDILGRRPHDCLEWLDKQPAASVVYVSFGTLSTVPDEQIEELATALQRSGQRFIWVCREADRGFAHGECQQRKLPAEYERMVEGVGMVVRGWAPQLEILAHPATGAFMSHCGWNSCMESISLGVPILAWPMQSDQPSNAVLVTRHLKVGIMVREWDRREEIVSSSGIEESIKRVMVDDGGKEIRTRAKALGEAVRGAMAEGGSSRAELDSLVARISR</sequence>
<proteinExistence type="inferred from homology"/>
<evidence type="ECO:0000256" key="2">
    <source>
        <dbReference type="ARBA" id="ARBA00022679"/>
    </source>
</evidence>
<dbReference type="PANTHER" id="PTHR48044:SF22">
    <property type="entry name" value="GLYCOSYLTRANSFERASE"/>
    <property type="match status" value="1"/>
</dbReference>
<dbReference type="OrthoDB" id="5835829at2759"/>
<dbReference type="RefSeq" id="XP_010918553.1">
    <property type="nucleotide sequence ID" value="XM_010920251.1"/>
</dbReference>
<name>A0A6I9R6P0_ELAGV</name>